<dbReference type="InterPro" id="IPR001387">
    <property type="entry name" value="Cro/C1-type_HTH"/>
</dbReference>
<evidence type="ECO:0000313" key="2">
    <source>
        <dbReference type="EMBL" id="AXF56832.1"/>
    </source>
</evidence>
<reference evidence="2 3" key="1">
    <citation type="journal article" date="2018" name="J. Microbiol.">
        <title>Salicibibacter kimchii gen. nov., sp. nov., a moderately halophilic and alkalitolerant bacterium in the family Bacillaceae, isolated from kimchi.</title>
        <authorList>
            <person name="Jang J.Y."/>
            <person name="Oh Y.J."/>
            <person name="Lim S.K."/>
            <person name="Park H.K."/>
            <person name="Lee C."/>
            <person name="Kim J.Y."/>
            <person name="Lee M.A."/>
            <person name="Choi H.J."/>
        </authorList>
    </citation>
    <scope>NUCLEOTIDE SEQUENCE [LARGE SCALE GENOMIC DNA]</scope>
    <source>
        <strain evidence="2 3">NKC1-1</strain>
    </source>
</reference>
<dbReference type="Gene3D" id="1.10.260.40">
    <property type="entry name" value="lambda repressor-like DNA-binding domains"/>
    <property type="match status" value="1"/>
</dbReference>
<dbReference type="Pfam" id="PF01381">
    <property type="entry name" value="HTH_3"/>
    <property type="match status" value="1"/>
</dbReference>
<protein>
    <submittedName>
        <fullName evidence="2">XRE family transcriptional regulator</fullName>
    </submittedName>
</protein>
<gene>
    <name evidence="2" type="ORF">DT065_13005</name>
</gene>
<dbReference type="AlphaFoldDB" id="A0A345C0V1"/>
<dbReference type="PROSITE" id="PS50943">
    <property type="entry name" value="HTH_CROC1"/>
    <property type="match status" value="1"/>
</dbReference>
<dbReference type="InterPro" id="IPR010982">
    <property type="entry name" value="Lambda_DNA-bd_dom_sf"/>
</dbReference>
<dbReference type="EMBL" id="CP031092">
    <property type="protein sequence ID" value="AXF56832.1"/>
    <property type="molecule type" value="Genomic_DNA"/>
</dbReference>
<dbReference type="SUPFAM" id="SSF47413">
    <property type="entry name" value="lambda repressor-like DNA-binding domains"/>
    <property type="match status" value="1"/>
</dbReference>
<sequence>MIYQYIASKGGQNKVNTYYRKSNLGEWLRYFRINSRDSSIESQSSLGKELHLDQKQISKIERGEVEPRIETAFKWCEITGWEEGQDIIAHMYQLHPFAVPPVHPELSQRLSDSIGNMRQQMLTAIESLDHIERVNNKRRPGRDLEIDDVLKKRISDLFDLMPAVKSMMYAAKRDIGLDIKEINQMWTRWCVADQVVMPTLNQMEQGKVMV</sequence>
<evidence type="ECO:0000313" key="3">
    <source>
        <dbReference type="Proteomes" id="UP000252100"/>
    </source>
</evidence>
<dbReference type="KEGG" id="rue:DT065_13005"/>
<evidence type="ECO:0000259" key="1">
    <source>
        <dbReference type="PROSITE" id="PS50943"/>
    </source>
</evidence>
<keyword evidence="3" id="KW-1185">Reference proteome</keyword>
<feature type="domain" description="HTH cro/C1-type" evidence="1">
    <location>
        <begin position="42"/>
        <end position="74"/>
    </location>
</feature>
<organism evidence="2 3">
    <name type="scientific">Salicibibacter kimchii</name>
    <dbReference type="NCBI Taxonomy" id="2099786"/>
    <lineage>
        <taxon>Bacteria</taxon>
        <taxon>Bacillati</taxon>
        <taxon>Bacillota</taxon>
        <taxon>Bacilli</taxon>
        <taxon>Bacillales</taxon>
        <taxon>Bacillaceae</taxon>
        <taxon>Salicibibacter</taxon>
    </lineage>
</organism>
<proteinExistence type="predicted"/>
<dbReference type="Proteomes" id="UP000252100">
    <property type="component" value="Chromosome"/>
</dbReference>
<accession>A0A345C0V1</accession>
<dbReference type="GO" id="GO:0003677">
    <property type="term" value="F:DNA binding"/>
    <property type="evidence" value="ECO:0007669"/>
    <property type="project" value="InterPro"/>
</dbReference>
<name>A0A345C0V1_9BACI</name>
<dbReference type="CDD" id="cd00093">
    <property type="entry name" value="HTH_XRE"/>
    <property type="match status" value="1"/>
</dbReference>